<name>M3YMR2_MUSPF</name>
<evidence type="ECO:0000313" key="1">
    <source>
        <dbReference type="Ensembl" id="ENSMPUP00000012619.1"/>
    </source>
</evidence>
<dbReference type="AlphaFoldDB" id="M3YMR2"/>
<dbReference type="EMBL" id="AEYP01084634">
    <property type="status" value="NOT_ANNOTATED_CDS"/>
    <property type="molecule type" value="Genomic_DNA"/>
</dbReference>
<dbReference type="EMBL" id="AEYP01084635">
    <property type="status" value="NOT_ANNOTATED_CDS"/>
    <property type="molecule type" value="Genomic_DNA"/>
</dbReference>
<dbReference type="InParanoid" id="M3YMR2"/>
<protein>
    <submittedName>
        <fullName evidence="1">Uncharacterized protein</fullName>
    </submittedName>
</protein>
<reference evidence="1" key="1">
    <citation type="submission" date="2024-06" db="UniProtKB">
        <authorList>
            <consortium name="Ensembl"/>
        </authorList>
    </citation>
    <scope>IDENTIFICATION</scope>
</reference>
<sequence length="93" mass="10840">WPSSLPGLKNISPEEYSWRDDERIKSERVNRNQARVDDGFKDPCILRIPGNTTEEIIFHDMQGCLGEWLASRKFDHILFLSFTPTSSDLTWDL</sequence>
<proteinExistence type="predicted"/>
<accession>M3YMR2</accession>
<dbReference type="Ensembl" id="ENSMPUT00000012822.1">
    <property type="protein sequence ID" value="ENSMPUP00000012619.1"/>
    <property type="gene ID" value="ENSMPUG00000012713.1"/>
</dbReference>
<dbReference type="EMBL" id="AEYP01084633">
    <property type="status" value="NOT_ANNOTATED_CDS"/>
    <property type="molecule type" value="Genomic_DNA"/>
</dbReference>
<organism evidence="1">
    <name type="scientific">Mustela putorius furo</name>
    <name type="common">European domestic ferret</name>
    <name type="synonym">Mustela furo</name>
    <dbReference type="NCBI Taxonomy" id="9669"/>
    <lineage>
        <taxon>Eukaryota</taxon>
        <taxon>Metazoa</taxon>
        <taxon>Chordata</taxon>
        <taxon>Craniata</taxon>
        <taxon>Vertebrata</taxon>
        <taxon>Euteleostomi</taxon>
        <taxon>Mammalia</taxon>
        <taxon>Eutheria</taxon>
        <taxon>Laurasiatheria</taxon>
        <taxon>Carnivora</taxon>
        <taxon>Caniformia</taxon>
        <taxon>Musteloidea</taxon>
        <taxon>Mustelidae</taxon>
        <taxon>Mustelinae</taxon>
        <taxon>Mustela</taxon>
    </lineage>
</organism>
<dbReference type="HOGENOM" id="CLU_2405130_0_0_1"/>
<dbReference type="EMBL" id="AEYP01084636">
    <property type="status" value="NOT_ANNOTATED_CDS"/>
    <property type="molecule type" value="Genomic_DNA"/>
</dbReference>